<dbReference type="PROSITE" id="PS51503">
    <property type="entry name" value="HIG1"/>
    <property type="match status" value="1"/>
</dbReference>
<sequence>MTALYILILVLLAGVVAVLAFGVGNFGREGEKAAKRSNKAMQLRILLQGLAVLAVLLFVFLKGTGN</sequence>
<reference evidence="6 7" key="1">
    <citation type="submission" date="2019-05" db="EMBL/GenBank/DDBJ databases">
        <title>Marivita sp. nov. isolated from sea sediment.</title>
        <authorList>
            <person name="Kim W."/>
        </authorList>
    </citation>
    <scope>NUCLEOTIDE SEQUENCE [LARGE SCALE GENOMIC DNA]</scope>
    <source>
        <strain evidence="6 7">CAU 1492</strain>
    </source>
</reference>
<feature type="transmembrane region" description="Helical" evidence="4">
    <location>
        <begin position="45"/>
        <end position="61"/>
    </location>
</feature>
<evidence type="ECO:0000256" key="1">
    <source>
        <dbReference type="ARBA" id="ARBA00022692"/>
    </source>
</evidence>
<keyword evidence="2 4" id="KW-1133">Transmembrane helix</keyword>
<name>A0ABY2XEL4_9RHOB</name>
<evidence type="ECO:0000313" key="6">
    <source>
        <dbReference type="EMBL" id="TMV15455.1"/>
    </source>
</evidence>
<dbReference type="Proteomes" id="UP001191082">
    <property type="component" value="Unassembled WGS sequence"/>
</dbReference>
<feature type="domain" description="HIG1" evidence="5">
    <location>
        <begin position="1"/>
        <end position="66"/>
    </location>
</feature>
<dbReference type="Gene3D" id="6.10.140.1320">
    <property type="match status" value="1"/>
</dbReference>
<proteinExistence type="predicted"/>
<evidence type="ECO:0000259" key="5">
    <source>
        <dbReference type="PROSITE" id="PS51503"/>
    </source>
</evidence>
<keyword evidence="7" id="KW-1185">Reference proteome</keyword>
<keyword evidence="1 4" id="KW-0812">Transmembrane</keyword>
<comment type="caution">
    <text evidence="6">The sequence shown here is derived from an EMBL/GenBank/DDBJ whole genome shotgun (WGS) entry which is preliminary data.</text>
</comment>
<dbReference type="Pfam" id="PF04588">
    <property type="entry name" value="HIG_1_N"/>
    <property type="match status" value="1"/>
</dbReference>
<evidence type="ECO:0000256" key="2">
    <source>
        <dbReference type="ARBA" id="ARBA00022989"/>
    </source>
</evidence>
<evidence type="ECO:0000256" key="3">
    <source>
        <dbReference type="ARBA" id="ARBA00023136"/>
    </source>
</evidence>
<feature type="transmembrane region" description="Helical" evidence="4">
    <location>
        <begin position="6"/>
        <end position="24"/>
    </location>
</feature>
<protein>
    <submittedName>
        <fullName evidence="6">Twin transmembrane helix small protein</fullName>
    </submittedName>
</protein>
<organism evidence="6 7">
    <name type="scientific">Arenibacterium halophilum</name>
    <dbReference type="NCBI Taxonomy" id="2583821"/>
    <lineage>
        <taxon>Bacteria</taxon>
        <taxon>Pseudomonadati</taxon>
        <taxon>Pseudomonadota</taxon>
        <taxon>Alphaproteobacteria</taxon>
        <taxon>Rhodobacterales</taxon>
        <taxon>Paracoccaceae</taxon>
        <taxon>Arenibacterium</taxon>
    </lineage>
</organism>
<keyword evidence="3 4" id="KW-0472">Membrane</keyword>
<evidence type="ECO:0000256" key="4">
    <source>
        <dbReference type="SAM" id="Phobius"/>
    </source>
</evidence>
<evidence type="ECO:0000313" key="7">
    <source>
        <dbReference type="Proteomes" id="UP001191082"/>
    </source>
</evidence>
<accession>A0ABY2XEL4</accession>
<dbReference type="NCBIfam" id="NF033233">
    <property type="entry name" value="twin_helix"/>
    <property type="match status" value="1"/>
</dbReference>
<dbReference type="InterPro" id="IPR007667">
    <property type="entry name" value="Hypoxia_induced_domain"/>
</dbReference>
<gene>
    <name evidence="6" type="ORF">FGK64_05750</name>
</gene>
<dbReference type="RefSeq" id="WP_138862800.1">
    <property type="nucleotide sequence ID" value="NZ_VCPC01000001.1"/>
</dbReference>
<dbReference type="EMBL" id="VCPC01000001">
    <property type="protein sequence ID" value="TMV15455.1"/>
    <property type="molecule type" value="Genomic_DNA"/>
</dbReference>